<dbReference type="EMBL" id="CP071696">
    <property type="protein sequence ID" value="QTX04932.1"/>
    <property type="molecule type" value="Genomic_DNA"/>
</dbReference>
<feature type="region of interest" description="Disordered" evidence="1">
    <location>
        <begin position="1"/>
        <end position="51"/>
    </location>
</feature>
<dbReference type="Proteomes" id="UP000671914">
    <property type="component" value="Chromosome"/>
</dbReference>
<evidence type="ECO:0000256" key="1">
    <source>
        <dbReference type="SAM" id="MobiDB-lite"/>
    </source>
</evidence>
<sequence length="51" mass="5806">MTDHPGEYTDSELPESAEESKNHDTDDEEIEVDIVEIDGDESDLDIPDEER</sequence>
<proteinExistence type="predicted"/>
<keyword evidence="3" id="KW-1185">Reference proteome</keyword>
<reference evidence="2" key="1">
    <citation type="submission" date="2021-03" db="EMBL/GenBank/DDBJ databases">
        <title>Agromyces archimandritus sp. nov., isolated from the cockroach Archimandrita tessellata.</title>
        <authorList>
            <person name="Guzman J."/>
            <person name="Ortuzar M."/>
            <person name="Poehlein A."/>
            <person name="Daniel R."/>
            <person name="Trujillo M."/>
            <person name="Vilcinskas A."/>
        </authorList>
    </citation>
    <scope>NUCLEOTIDE SEQUENCE</scope>
    <source>
        <strain evidence="2">G127AT</strain>
    </source>
</reference>
<dbReference type="AlphaFoldDB" id="A0A975FN56"/>
<organism evidence="2 3">
    <name type="scientific">Agromyces archimandritae</name>
    <dbReference type="NCBI Taxonomy" id="2781962"/>
    <lineage>
        <taxon>Bacteria</taxon>
        <taxon>Bacillati</taxon>
        <taxon>Actinomycetota</taxon>
        <taxon>Actinomycetes</taxon>
        <taxon>Micrococcales</taxon>
        <taxon>Microbacteriaceae</taxon>
        <taxon>Agromyces</taxon>
    </lineage>
</organism>
<gene>
    <name evidence="2" type="ORF">G127AT_01350</name>
</gene>
<evidence type="ECO:0000313" key="3">
    <source>
        <dbReference type="Proteomes" id="UP000671914"/>
    </source>
</evidence>
<dbReference type="KEGG" id="aarc:G127AT_01350"/>
<evidence type="ECO:0000313" key="2">
    <source>
        <dbReference type="EMBL" id="QTX04932.1"/>
    </source>
</evidence>
<accession>A0A975FN56</accession>
<dbReference type="RefSeq" id="WP_210899051.1">
    <property type="nucleotide sequence ID" value="NZ_CP071696.1"/>
</dbReference>
<feature type="compositionally biased region" description="Acidic residues" evidence="1">
    <location>
        <begin position="25"/>
        <end position="51"/>
    </location>
</feature>
<protein>
    <submittedName>
        <fullName evidence="2">Uncharacterized protein</fullName>
    </submittedName>
</protein>
<name>A0A975FN56_9MICO</name>